<organism evidence="8 9">
    <name type="scientific">Draconibacterium halophilum</name>
    <dbReference type="NCBI Taxonomy" id="2706887"/>
    <lineage>
        <taxon>Bacteria</taxon>
        <taxon>Pseudomonadati</taxon>
        <taxon>Bacteroidota</taxon>
        <taxon>Bacteroidia</taxon>
        <taxon>Marinilabiliales</taxon>
        <taxon>Prolixibacteraceae</taxon>
        <taxon>Draconibacterium</taxon>
    </lineage>
</organism>
<dbReference type="GO" id="GO:0003723">
    <property type="term" value="F:RNA binding"/>
    <property type="evidence" value="ECO:0007669"/>
    <property type="project" value="InterPro"/>
</dbReference>
<keyword evidence="4 5" id="KW-0413">Isomerase</keyword>
<name>A0A6C0RAH6_9BACT</name>
<dbReference type="HAMAP" id="MF_01080">
    <property type="entry name" value="TruB_bact"/>
    <property type="match status" value="1"/>
</dbReference>
<dbReference type="SUPFAM" id="SSF55120">
    <property type="entry name" value="Pseudouridine synthase"/>
    <property type="match status" value="1"/>
</dbReference>
<feature type="active site" description="Nucleophile" evidence="5">
    <location>
        <position position="55"/>
    </location>
</feature>
<comment type="catalytic activity">
    <reaction evidence="1 5">
        <text>uridine(55) in tRNA = pseudouridine(55) in tRNA</text>
        <dbReference type="Rhea" id="RHEA:42532"/>
        <dbReference type="Rhea" id="RHEA-COMP:10101"/>
        <dbReference type="Rhea" id="RHEA-COMP:10102"/>
        <dbReference type="ChEBI" id="CHEBI:65314"/>
        <dbReference type="ChEBI" id="CHEBI:65315"/>
        <dbReference type="EC" id="5.4.99.25"/>
    </reaction>
</comment>
<dbReference type="InterPro" id="IPR014780">
    <property type="entry name" value="tRNA_psdUridine_synth_TruB"/>
</dbReference>
<dbReference type="InterPro" id="IPR002501">
    <property type="entry name" value="PsdUridine_synth_N"/>
</dbReference>
<evidence type="ECO:0000313" key="9">
    <source>
        <dbReference type="Proteomes" id="UP000474630"/>
    </source>
</evidence>
<protein>
    <recommendedName>
        <fullName evidence="5">tRNA pseudouridine synthase B</fullName>
        <ecNumber evidence="5">5.4.99.25</ecNumber>
    </recommendedName>
    <alternativeName>
        <fullName evidence="5">tRNA pseudouridine(55) synthase</fullName>
        <shortName evidence="5">Psi55 synthase</shortName>
    </alternativeName>
    <alternativeName>
        <fullName evidence="5">tRNA pseudouridylate synthase</fullName>
    </alternativeName>
    <alternativeName>
        <fullName evidence="5">tRNA-uridine isomerase</fullName>
    </alternativeName>
</protein>
<dbReference type="NCBIfam" id="TIGR00431">
    <property type="entry name" value="TruB"/>
    <property type="match status" value="1"/>
</dbReference>
<evidence type="ECO:0000256" key="4">
    <source>
        <dbReference type="ARBA" id="ARBA00023235"/>
    </source>
</evidence>
<feature type="domain" description="Pseudouridine synthase II N-terminal" evidence="6">
    <location>
        <begin position="43"/>
        <end position="188"/>
    </location>
</feature>
<sequence length="237" mass="26798">MPDFKKTYDFPGGEILLFDKELEWTSFDVVNKVRYILCRKLGIKKLKVGHAGTLDPLATGLVILCTGKATKQIEQLQLGEKEYIATLKTGATTPSFDLETEEDSQFDFSHVTRESFEKVLPQFIGEIEQVPPVFSAVKVKGKRAFDYARNGEEVKLKAKKIVIRSIEIESFDLPEVKLKIVCGKGTYIRSLARDIGEALKCGAYLTGLQRTRIGDYKIEEAFKVNYFLENLNLDETN</sequence>
<accession>A0A6C0RAH6</accession>
<keyword evidence="9" id="KW-1185">Reference proteome</keyword>
<dbReference type="Pfam" id="PF01509">
    <property type="entry name" value="TruB_N"/>
    <property type="match status" value="1"/>
</dbReference>
<evidence type="ECO:0000313" key="8">
    <source>
        <dbReference type="EMBL" id="QIA07006.1"/>
    </source>
</evidence>
<comment type="similarity">
    <text evidence="2 5">Belongs to the pseudouridine synthase TruB family. Type 1 subfamily.</text>
</comment>
<dbReference type="KEGG" id="drc:G0Q07_04305"/>
<proteinExistence type="inferred from homology"/>
<feature type="domain" description="tRNA pseudouridylate synthase B C-terminal" evidence="7">
    <location>
        <begin position="189"/>
        <end position="229"/>
    </location>
</feature>
<dbReference type="AlphaFoldDB" id="A0A6C0RAH6"/>
<comment type="function">
    <text evidence="5">Responsible for synthesis of pseudouridine from uracil-55 in the psi GC loop of transfer RNAs.</text>
</comment>
<evidence type="ECO:0000256" key="5">
    <source>
        <dbReference type="HAMAP-Rule" id="MF_01080"/>
    </source>
</evidence>
<dbReference type="Gene3D" id="3.30.2350.10">
    <property type="entry name" value="Pseudouridine synthase"/>
    <property type="match status" value="1"/>
</dbReference>
<evidence type="ECO:0000259" key="6">
    <source>
        <dbReference type="Pfam" id="PF01509"/>
    </source>
</evidence>
<dbReference type="GO" id="GO:1990481">
    <property type="term" value="P:mRNA pseudouridine synthesis"/>
    <property type="evidence" value="ECO:0007669"/>
    <property type="project" value="TreeGrafter"/>
</dbReference>
<evidence type="ECO:0000256" key="3">
    <source>
        <dbReference type="ARBA" id="ARBA00022694"/>
    </source>
</evidence>
<dbReference type="EC" id="5.4.99.25" evidence="5"/>
<evidence type="ECO:0000256" key="1">
    <source>
        <dbReference type="ARBA" id="ARBA00000385"/>
    </source>
</evidence>
<keyword evidence="3 5" id="KW-0819">tRNA processing</keyword>
<dbReference type="CDD" id="cd02573">
    <property type="entry name" value="PseudoU_synth_EcTruB"/>
    <property type="match status" value="1"/>
</dbReference>
<dbReference type="GO" id="GO:0031119">
    <property type="term" value="P:tRNA pseudouridine synthesis"/>
    <property type="evidence" value="ECO:0007669"/>
    <property type="project" value="UniProtKB-UniRule"/>
</dbReference>
<dbReference type="InterPro" id="IPR020103">
    <property type="entry name" value="PsdUridine_synth_cat_dom_sf"/>
</dbReference>
<dbReference type="PANTHER" id="PTHR13767">
    <property type="entry name" value="TRNA-PSEUDOURIDINE SYNTHASE"/>
    <property type="match status" value="1"/>
</dbReference>
<reference evidence="8 9" key="1">
    <citation type="submission" date="2020-02" db="EMBL/GenBank/DDBJ databases">
        <title>Genome sequencing for Draconibacterium sp. strain M1.</title>
        <authorList>
            <person name="Park S.-J."/>
        </authorList>
    </citation>
    <scope>NUCLEOTIDE SEQUENCE [LARGE SCALE GENOMIC DNA]</scope>
    <source>
        <strain evidence="8 9">M1</strain>
    </source>
</reference>
<dbReference type="InterPro" id="IPR032819">
    <property type="entry name" value="TruB_C"/>
</dbReference>
<dbReference type="RefSeq" id="WP_163344935.1">
    <property type="nucleotide sequence ID" value="NZ_CP048409.1"/>
</dbReference>
<dbReference type="PANTHER" id="PTHR13767:SF2">
    <property type="entry name" value="PSEUDOURIDYLATE SYNTHASE TRUB1"/>
    <property type="match status" value="1"/>
</dbReference>
<gene>
    <name evidence="5 8" type="primary">truB</name>
    <name evidence="8" type="ORF">G0Q07_04305</name>
</gene>
<evidence type="ECO:0000256" key="2">
    <source>
        <dbReference type="ARBA" id="ARBA00005642"/>
    </source>
</evidence>
<dbReference type="EMBL" id="CP048409">
    <property type="protein sequence ID" value="QIA07006.1"/>
    <property type="molecule type" value="Genomic_DNA"/>
</dbReference>
<dbReference type="GO" id="GO:0160148">
    <property type="term" value="F:tRNA pseudouridine(55) synthase activity"/>
    <property type="evidence" value="ECO:0007669"/>
    <property type="project" value="UniProtKB-EC"/>
</dbReference>
<evidence type="ECO:0000259" key="7">
    <source>
        <dbReference type="Pfam" id="PF16198"/>
    </source>
</evidence>
<dbReference type="Pfam" id="PF16198">
    <property type="entry name" value="TruB_C_2"/>
    <property type="match status" value="1"/>
</dbReference>
<dbReference type="Proteomes" id="UP000474630">
    <property type="component" value="Chromosome"/>
</dbReference>